<dbReference type="Gene3D" id="2.60.120.10">
    <property type="entry name" value="Jelly Rolls"/>
    <property type="match status" value="1"/>
</dbReference>
<reference evidence="2" key="1">
    <citation type="submission" date="2015-08" db="EMBL/GenBank/DDBJ databases">
        <title>Genome sequence of the strict anaerobe Clostridium homopropionicum LuHBu1 (DSM 5847T).</title>
        <authorList>
            <person name="Poehlein A."/>
            <person name="Beck M."/>
            <person name="Schiel-Bengelsdorf B."/>
            <person name="Bengelsdorf F.R."/>
            <person name="Daniel R."/>
            <person name="Duerre P."/>
        </authorList>
    </citation>
    <scope>NUCLEOTIDE SEQUENCE [LARGE SCALE GENOMIC DNA]</scope>
    <source>
        <strain evidence="2">DSM 5847</strain>
    </source>
</reference>
<organism evidence="1 2">
    <name type="scientific">Clostridium homopropionicum DSM 5847</name>
    <dbReference type="NCBI Taxonomy" id="1121318"/>
    <lineage>
        <taxon>Bacteria</taxon>
        <taxon>Bacillati</taxon>
        <taxon>Bacillota</taxon>
        <taxon>Clostridia</taxon>
        <taxon>Eubacteriales</taxon>
        <taxon>Clostridiaceae</taxon>
        <taxon>Clostridium</taxon>
    </lineage>
</organism>
<dbReference type="AlphaFoldDB" id="A0A0L6Z8N2"/>
<evidence type="ECO:0000313" key="1">
    <source>
        <dbReference type="EMBL" id="KOA19319.1"/>
    </source>
</evidence>
<evidence type="ECO:0000313" key="2">
    <source>
        <dbReference type="Proteomes" id="UP000037043"/>
    </source>
</evidence>
<gene>
    <name evidence="1" type="ORF">CLHOM_24250</name>
</gene>
<proteinExistence type="predicted"/>
<name>A0A0L6Z8N2_9CLOT</name>
<dbReference type="EMBL" id="LHUR01000027">
    <property type="protein sequence ID" value="KOA19319.1"/>
    <property type="molecule type" value="Genomic_DNA"/>
</dbReference>
<evidence type="ECO:0008006" key="3">
    <source>
        <dbReference type="Google" id="ProtNLM"/>
    </source>
</evidence>
<comment type="caution">
    <text evidence="1">The sequence shown here is derived from an EMBL/GenBank/DDBJ whole genome shotgun (WGS) entry which is preliminary data.</text>
</comment>
<dbReference type="InterPro" id="IPR014710">
    <property type="entry name" value="RmlC-like_jellyroll"/>
</dbReference>
<dbReference type="STRING" id="36844.SAMN04488501_106185"/>
<accession>A0A0L6Z8N2</accession>
<dbReference type="PATRIC" id="fig|1121318.3.peg.2442"/>
<protein>
    <recommendedName>
        <fullName evidence="3">Cyclic nucleotide-binding domain protein</fullName>
    </recommendedName>
</protein>
<dbReference type="RefSeq" id="WP_139205637.1">
    <property type="nucleotide sequence ID" value="NZ_LHUR01000027.1"/>
</dbReference>
<dbReference type="Proteomes" id="UP000037043">
    <property type="component" value="Unassembled WGS sequence"/>
</dbReference>
<keyword evidence="2" id="KW-1185">Reference proteome</keyword>
<sequence length="133" mass="15565">MCNEHGKEITVDFYIDEQSINMFSYADEDGNSMYSLSCLEECIMVSCAEIMTRDLENTQQEFSNMLKVFFQKQFIDLQKNLASFKSQSSEERFIALVKNRPELLKRVPQNILASYLDITPETFSRYKKSIKNL</sequence>